<protein>
    <submittedName>
        <fullName evidence="2">Uncharacterized protein</fullName>
    </submittedName>
</protein>
<gene>
    <name evidence="2" type="ORF">NQ314_001907</name>
</gene>
<feature type="transmembrane region" description="Helical" evidence="1">
    <location>
        <begin position="131"/>
        <end position="151"/>
    </location>
</feature>
<dbReference type="PANTHER" id="PTHR43243:SF98">
    <property type="entry name" value="TORN AND DIMINISHED RHABDOMERES, ISOFORM D"/>
    <property type="match status" value="1"/>
</dbReference>
<keyword evidence="1" id="KW-1133">Transmembrane helix</keyword>
<organism evidence="2 3">
    <name type="scientific">Rhamnusium bicolor</name>
    <dbReference type="NCBI Taxonomy" id="1586634"/>
    <lineage>
        <taxon>Eukaryota</taxon>
        <taxon>Metazoa</taxon>
        <taxon>Ecdysozoa</taxon>
        <taxon>Arthropoda</taxon>
        <taxon>Hexapoda</taxon>
        <taxon>Insecta</taxon>
        <taxon>Pterygota</taxon>
        <taxon>Neoptera</taxon>
        <taxon>Endopterygota</taxon>
        <taxon>Coleoptera</taxon>
        <taxon>Polyphaga</taxon>
        <taxon>Cucujiformia</taxon>
        <taxon>Chrysomeloidea</taxon>
        <taxon>Cerambycidae</taxon>
        <taxon>Lepturinae</taxon>
        <taxon>Rhagiini</taxon>
        <taxon>Rhamnusium</taxon>
    </lineage>
</organism>
<evidence type="ECO:0000256" key="1">
    <source>
        <dbReference type="SAM" id="Phobius"/>
    </source>
</evidence>
<keyword evidence="1" id="KW-0472">Membrane</keyword>
<comment type="caution">
    <text evidence="2">The sequence shown here is derived from an EMBL/GenBank/DDBJ whole genome shotgun (WGS) entry which is preliminary data.</text>
</comment>
<name>A0AAV8ZR92_9CUCU</name>
<keyword evidence="3" id="KW-1185">Reference proteome</keyword>
<evidence type="ECO:0000313" key="3">
    <source>
        <dbReference type="Proteomes" id="UP001162156"/>
    </source>
</evidence>
<dbReference type="AlphaFoldDB" id="A0AAV8ZR92"/>
<feature type="transmembrane region" description="Helical" evidence="1">
    <location>
        <begin position="432"/>
        <end position="452"/>
    </location>
</feature>
<accession>A0AAV8ZR92</accession>
<proteinExistence type="predicted"/>
<reference evidence="2" key="1">
    <citation type="journal article" date="2023" name="Insect Mol. Biol.">
        <title>Genome sequencing provides insights into the evolution of gene families encoding plant cell wall-degrading enzymes in longhorned beetles.</title>
        <authorList>
            <person name="Shin N.R."/>
            <person name="Okamura Y."/>
            <person name="Kirsch R."/>
            <person name="Pauchet Y."/>
        </authorList>
    </citation>
    <scope>NUCLEOTIDE SEQUENCE</scope>
    <source>
        <strain evidence="2">RBIC_L_NR</strain>
    </source>
</reference>
<sequence>MQLVLGWQVLQSIISVKGTLGEFLFGLEQHSLGEPWPDVLGVTIIVVVTILFMMGLEKSSTISSLLFVALLCNFAFFTTIGSFHTIMKFWKWCESFKIHSYKKILRAAAICSFAFAHNIPKTQKNNCLKMFTMVFNPLVFYTVTAIIFSLMTHYRELIGTAIPLVQVFENRDVDWARPIIAAFTICVVCLVLTDVLPSVYFSFVKLASKEWRVFVPSIQYQSPLTGAPVLAIFAAVYNTNIHYSKLNQNTMKSATQNKQSIKEKIKSFFVSKPHYIHHLSSPKSINRKLGNASGNITDERECLLLDDYSNKSVNIDLADDSASENDENNIVFCSDDEDSGSSTDIDLIVEEYREGLKVTTIGKFNEKRPSTRITSIVVVTCLTIIIISSITLSLYILNIINLCWPSILGIILPLIITTTMPQNSADKLKETIVPSILFSLYHATSIVLNIVLSSTIIMDIWQGVLFWSLAGLLLFWRCDCCSCDGLINTNKGNNKVSTISTEDMSYDHKEDYGDTIYITR</sequence>
<feature type="transmembrane region" description="Helical" evidence="1">
    <location>
        <begin position="373"/>
        <end position="396"/>
    </location>
</feature>
<feature type="transmembrane region" description="Helical" evidence="1">
    <location>
        <begin position="402"/>
        <end position="420"/>
    </location>
</feature>
<dbReference type="PANTHER" id="PTHR43243">
    <property type="entry name" value="INNER MEMBRANE TRANSPORTER YGJI-RELATED"/>
    <property type="match status" value="1"/>
</dbReference>
<feature type="transmembrane region" description="Helical" evidence="1">
    <location>
        <begin position="39"/>
        <end position="56"/>
    </location>
</feature>
<dbReference type="GO" id="GO:0005886">
    <property type="term" value="C:plasma membrane"/>
    <property type="evidence" value="ECO:0007669"/>
    <property type="project" value="TreeGrafter"/>
</dbReference>
<keyword evidence="1" id="KW-0812">Transmembrane</keyword>
<feature type="transmembrane region" description="Helical" evidence="1">
    <location>
        <begin position="179"/>
        <end position="203"/>
    </location>
</feature>
<dbReference type="Gene3D" id="1.20.1740.10">
    <property type="entry name" value="Amino acid/polyamine transporter I"/>
    <property type="match status" value="1"/>
</dbReference>
<dbReference type="Proteomes" id="UP001162156">
    <property type="component" value="Unassembled WGS sequence"/>
</dbReference>
<feature type="transmembrane region" description="Helical" evidence="1">
    <location>
        <begin position="63"/>
        <end position="83"/>
    </location>
</feature>
<dbReference type="GO" id="GO:0015171">
    <property type="term" value="F:amino acid transmembrane transporter activity"/>
    <property type="evidence" value="ECO:0007669"/>
    <property type="project" value="TreeGrafter"/>
</dbReference>
<evidence type="ECO:0000313" key="2">
    <source>
        <dbReference type="EMBL" id="KAJ8969166.1"/>
    </source>
</evidence>
<dbReference type="EMBL" id="JANEYF010000584">
    <property type="protein sequence ID" value="KAJ8969166.1"/>
    <property type="molecule type" value="Genomic_DNA"/>
</dbReference>